<evidence type="ECO:0000256" key="1">
    <source>
        <dbReference type="ARBA" id="ARBA00008998"/>
    </source>
</evidence>
<dbReference type="EMBL" id="MN739699">
    <property type="protein sequence ID" value="QHT21973.1"/>
    <property type="molecule type" value="Genomic_DNA"/>
</dbReference>
<dbReference type="InterPro" id="IPR008532">
    <property type="entry name" value="NFACT_RNA-bd"/>
</dbReference>
<reference evidence="3" key="1">
    <citation type="journal article" date="2020" name="Nature">
        <title>Giant virus diversity and host interactions through global metagenomics.</title>
        <authorList>
            <person name="Schulz F."/>
            <person name="Roux S."/>
            <person name="Paez-Espino D."/>
            <person name="Jungbluth S."/>
            <person name="Walsh D.A."/>
            <person name="Denef V.J."/>
            <person name="McMahon K.D."/>
            <person name="Konstantinidis K.T."/>
            <person name="Eloe-Fadrosh E.A."/>
            <person name="Kyrpides N.C."/>
            <person name="Woyke T."/>
        </authorList>
    </citation>
    <scope>NUCLEOTIDE SEQUENCE</scope>
    <source>
        <strain evidence="3">GVMAG-M-3300023179-103</strain>
    </source>
</reference>
<accession>A0A6C0E086</accession>
<name>A0A6C0E086_9ZZZZ</name>
<sequence>MKELQHIDDDLVYDIIIGKNAQENWNIIDNAKNDDWWFHIDDFPSCHVILKTIENIKPSKKIINYCACLCKENSKLKNNKNVKIIYTQIKNIKKADIVGSVYTKNTKIIKC</sequence>
<comment type="similarity">
    <text evidence="1">Belongs to the CCDC25 family.</text>
</comment>
<dbReference type="PANTHER" id="PTHR13049">
    <property type="entry name" value="DUF814-RELATED"/>
    <property type="match status" value="1"/>
</dbReference>
<dbReference type="AlphaFoldDB" id="A0A6C0E086"/>
<protein>
    <recommendedName>
        <fullName evidence="2">NFACT RNA-binding domain-containing protein</fullName>
    </recommendedName>
</protein>
<feature type="domain" description="NFACT RNA-binding" evidence="2">
    <location>
        <begin position="13"/>
        <end position="100"/>
    </location>
</feature>
<proteinExistence type="inferred from homology"/>
<evidence type="ECO:0000313" key="3">
    <source>
        <dbReference type="EMBL" id="QHT21973.1"/>
    </source>
</evidence>
<dbReference type="Pfam" id="PF05670">
    <property type="entry name" value="NFACT-R_1"/>
    <property type="match status" value="1"/>
</dbReference>
<dbReference type="PANTHER" id="PTHR13049:SF2">
    <property type="entry name" value="COILED-COIL DOMAIN-CONTAINING PROTEIN 25"/>
    <property type="match status" value="1"/>
</dbReference>
<dbReference type="InterPro" id="IPR039730">
    <property type="entry name" value="Jlp2/Ccd25"/>
</dbReference>
<evidence type="ECO:0000259" key="2">
    <source>
        <dbReference type="Pfam" id="PF05670"/>
    </source>
</evidence>
<organism evidence="3">
    <name type="scientific">viral metagenome</name>
    <dbReference type="NCBI Taxonomy" id="1070528"/>
    <lineage>
        <taxon>unclassified sequences</taxon>
        <taxon>metagenomes</taxon>
        <taxon>organismal metagenomes</taxon>
    </lineage>
</organism>